<evidence type="ECO:0000256" key="6">
    <source>
        <dbReference type="SAM" id="MobiDB-lite"/>
    </source>
</evidence>
<reference evidence="8" key="1">
    <citation type="submission" date="2021-01" db="EMBL/GenBank/DDBJ databases">
        <authorList>
            <person name="Corre E."/>
            <person name="Pelletier E."/>
            <person name="Niang G."/>
            <person name="Scheremetjew M."/>
            <person name="Finn R."/>
            <person name="Kale V."/>
            <person name="Holt S."/>
            <person name="Cochrane G."/>
            <person name="Meng A."/>
            <person name="Brown T."/>
            <person name="Cohen L."/>
        </authorList>
    </citation>
    <scope>NUCLEOTIDE SEQUENCE</scope>
    <source>
        <strain evidence="8">CCMP219</strain>
    </source>
</reference>
<evidence type="ECO:0000256" key="3">
    <source>
        <dbReference type="ARBA" id="ARBA00023125"/>
    </source>
</evidence>
<proteinExistence type="predicted"/>
<dbReference type="InterPro" id="IPR004827">
    <property type="entry name" value="bZIP"/>
</dbReference>
<evidence type="ECO:0000256" key="1">
    <source>
        <dbReference type="ARBA" id="ARBA00004123"/>
    </source>
</evidence>
<feature type="domain" description="BZIP" evidence="7">
    <location>
        <begin position="190"/>
        <end position="253"/>
    </location>
</feature>
<dbReference type="GO" id="GO:0003700">
    <property type="term" value="F:DNA-binding transcription factor activity"/>
    <property type="evidence" value="ECO:0007669"/>
    <property type="project" value="InterPro"/>
</dbReference>
<feature type="compositionally biased region" description="Basic and acidic residues" evidence="6">
    <location>
        <begin position="281"/>
        <end position="295"/>
    </location>
</feature>
<evidence type="ECO:0000256" key="5">
    <source>
        <dbReference type="ARBA" id="ARBA00023242"/>
    </source>
</evidence>
<dbReference type="InterPro" id="IPR046347">
    <property type="entry name" value="bZIP_sf"/>
</dbReference>
<evidence type="ECO:0000313" key="8">
    <source>
        <dbReference type="EMBL" id="CAD8285341.1"/>
    </source>
</evidence>
<dbReference type="PANTHER" id="PTHR46324:SF26">
    <property type="entry name" value="OS02G0728001 PROTEIN"/>
    <property type="match status" value="1"/>
</dbReference>
<dbReference type="SMART" id="SM00338">
    <property type="entry name" value="BRLZ"/>
    <property type="match status" value="1"/>
</dbReference>
<dbReference type="AlphaFoldDB" id="A0A7R9YTH8"/>
<organism evidence="8">
    <name type="scientific">Chlamydomonas euryale</name>
    <dbReference type="NCBI Taxonomy" id="1486919"/>
    <lineage>
        <taxon>Eukaryota</taxon>
        <taxon>Viridiplantae</taxon>
        <taxon>Chlorophyta</taxon>
        <taxon>core chlorophytes</taxon>
        <taxon>Chlorophyceae</taxon>
        <taxon>CS clade</taxon>
        <taxon>Chlamydomonadales</taxon>
        <taxon>Chlamydomonadaceae</taxon>
        <taxon>Chlamydomonas</taxon>
    </lineage>
</organism>
<protein>
    <recommendedName>
        <fullName evidence="7">BZIP domain-containing protein</fullName>
    </recommendedName>
</protein>
<evidence type="ECO:0000256" key="4">
    <source>
        <dbReference type="ARBA" id="ARBA00023163"/>
    </source>
</evidence>
<gene>
    <name evidence="8" type="ORF">CEUR00632_LOCUS5379</name>
</gene>
<sequence length="303" mass="32916">MSGTVERNMSVDDLVGGMWRMGAAAGVGFKRTDSEAAFQEFLKRIPSSTNITQGGIDASLGQHLVDGCIPGMPRVPSVDFLRQLANAQSQMGGVSPVMQGARVNVEGPATKLTSSHNPAALKLDANALSSALQSLPADKLEVAPHGLAATKAVLGTSHGHSGGHGSGAQSAQTSAPSSQVDFDQDDDREDNRRARRMLSNRESARRSRRRKQEHLGHLEGQIAALQAEKKTAHDLLASVARRVASMEDDNRRMQQENERLRDELQFLRSELKARHRRHRSRSDSESDASDHEAAAKRHHSNMT</sequence>
<dbReference type="Gene3D" id="1.20.5.170">
    <property type="match status" value="1"/>
</dbReference>
<dbReference type="PANTHER" id="PTHR46324">
    <property type="entry name" value="BASIC LEUCINE ZIPPER 43-RELATED"/>
    <property type="match status" value="1"/>
</dbReference>
<evidence type="ECO:0000259" key="7">
    <source>
        <dbReference type="PROSITE" id="PS50217"/>
    </source>
</evidence>
<dbReference type="FunFam" id="1.20.5.170:FF:000020">
    <property type="entry name" value="BZIP transcription factor"/>
    <property type="match status" value="1"/>
</dbReference>
<keyword evidence="5" id="KW-0539">Nucleus</keyword>
<dbReference type="PROSITE" id="PS50217">
    <property type="entry name" value="BZIP"/>
    <property type="match status" value="1"/>
</dbReference>
<evidence type="ECO:0000256" key="2">
    <source>
        <dbReference type="ARBA" id="ARBA00023015"/>
    </source>
</evidence>
<dbReference type="InterPro" id="IPR044521">
    <property type="entry name" value="AtbZIP8/43"/>
</dbReference>
<keyword evidence="3" id="KW-0238">DNA-binding</keyword>
<dbReference type="SUPFAM" id="SSF57959">
    <property type="entry name" value="Leucine zipper domain"/>
    <property type="match status" value="1"/>
</dbReference>
<feature type="region of interest" description="Disordered" evidence="6">
    <location>
        <begin position="155"/>
        <end position="216"/>
    </location>
</feature>
<feature type="compositionally biased region" description="Low complexity" evidence="6">
    <location>
        <begin position="167"/>
        <end position="181"/>
    </location>
</feature>
<keyword evidence="2" id="KW-0805">Transcription regulation</keyword>
<accession>A0A7R9YTH8</accession>
<comment type="subcellular location">
    <subcellularLocation>
        <location evidence="1">Nucleus</location>
    </subcellularLocation>
</comment>
<feature type="region of interest" description="Disordered" evidence="6">
    <location>
        <begin position="271"/>
        <end position="303"/>
    </location>
</feature>
<keyword evidence="4" id="KW-0804">Transcription</keyword>
<dbReference type="PROSITE" id="PS00036">
    <property type="entry name" value="BZIP_BASIC"/>
    <property type="match status" value="1"/>
</dbReference>
<dbReference type="GO" id="GO:0005634">
    <property type="term" value="C:nucleus"/>
    <property type="evidence" value="ECO:0007669"/>
    <property type="project" value="UniProtKB-SubCell"/>
</dbReference>
<dbReference type="Pfam" id="PF00170">
    <property type="entry name" value="bZIP_1"/>
    <property type="match status" value="1"/>
</dbReference>
<name>A0A7R9YTH8_9CHLO</name>
<dbReference type="EMBL" id="HBEC01011716">
    <property type="protein sequence ID" value="CAD8285341.1"/>
    <property type="molecule type" value="Transcribed_RNA"/>
</dbReference>
<dbReference type="GO" id="GO:0003677">
    <property type="term" value="F:DNA binding"/>
    <property type="evidence" value="ECO:0007669"/>
    <property type="project" value="UniProtKB-KW"/>
</dbReference>